<proteinExistence type="predicted"/>
<organism evidence="1 2">
    <name type="scientific">Pangasianodon gigas</name>
    <name type="common">Mekong giant catfish</name>
    <name type="synonym">Pangasius gigas</name>
    <dbReference type="NCBI Taxonomy" id="30993"/>
    <lineage>
        <taxon>Eukaryota</taxon>
        <taxon>Metazoa</taxon>
        <taxon>Chordata</taxon>
        <taxon>Craniata</taxon>
        <taxon>Vertebrata</taxon>
        <taxon>Euteleostomi</taxon>
        <taxon>Actinopterygii</taxon>
        <taxon>Neopterygii</taxon>
        <taxon>Teleostei</taxon>
        <taxon>Ostariophysi</taxon>
        <taxon>Siluriformes</taxon>
        <taxon>Pangasiidae</taxon>
        <taxon>Pangasianodon</taxon>
    </lineage>
</organism>
<keyword evidence="2" id="KW-1185">Reference proteome</keyword>
<evidence type="ECO:0000313" key="1">
    <source>
        <dbReference type="EMBL" id="MCI4383403.1"/>
    </source>
</evidence>
<name>A0ACC5WXG4_PANGG</name>
<comment type="caution">
    <text evidence="1">The sequence shown here is derived from an EMBL/GenBank/DDBJ whole genome shotgun (WGS) entry which is preliminary data.</text>
</comment>
<protein>
    <submittedName>
        <fullName evidence="1">Uncharacterized protein</fullName>
    </submittedName>
</protein>
<accession>A0ACC5WXG4</accession>
<gene>
    <name evidence="1" type="ORF">PGIGA_G00026150</name>
</gene>
<dbReference type="Proteomes" id="UP000829447">
    <property type="component" value="Linkage Group LG11"/>
</dbReference>
<reference evidence="1 2" key="1">
    <citation type="journal article" date="2022" name="bioRxiv">
        <title>An ancient truncated duplication of the anti-Mullerian hormone receptor type 2 gene is a potential conserved master sex determinant in the Pangasiidae catfish family.</title>
        <authorList>
            <person name="Wen M."/>
            <person name="Pan Q."/>
            <person name="Jouanno E."/>
            <person name="Montfort J."/>
            <person name="Zahm M."/>
            <person name="Cabau C."/>
            <person name="Klopp C."/>
            <person name="Iampietro C."/>
            <person name="Roques C."/>
            <person name="Bouchez O."/>
            <person name="Castinel A."/>
            <person name="Donnadieu C."/>
            <person name="Parrinello H."/>
            <person name="Poncet C."/>
            <person name="Belmonte E."/>
            <person name="Gautier V."/>
            <person name="Avarre J.-C."/>
            <person name="Dugue R."/>
            <person name="Gustiano R."/>
            <person name="Ha T.T.T."/>
            <person name="Campet M."/>
            <person name="Sriphairoj K."/>
            <person name="Ribolli J."/>
            <person name="de Almeida F.L."/>
            <person name="Desvignes T."/>
            <person name="Postlethwait J.H."/>
            <person name="Bucao C.F."/>
            <person name="Robinson-Rechavi M."/>
            <person name="Bobe J."/>
            <person name="Herpin A."/>
            <person name="Guiguen Y."/>
        </authorList>
    </citation>
    <scope>NUCLEOTIDE SEQUENCE [LARGE SCALE GENOMIC DNA]</scope>
    <source>
        <strain evidence="1">YG-Dec2019</strain>
    </source>
</reference>
<evidence type="ECO:0000313" key="2">
    <source>
        <dbReference type="Proteomes" id="UP000829447"/>
    </source>
</evidence>
<sequence length="316" mass="35597">MAEAVTPEEVIAWFIEYQNNHIAKDGVIPKWFHGIISRKQAEEMLMTKPPGYFLIRVSESRIGYTLSYRAKDVCRHFMIDMLPGNQCEIVGENQRHCSLHDLVDFHRRTPIHPYTELLTVACDQAGQNISKDTPPALPARRRVSHPPIPNQSTSSDISISPLRLYPSLEQELSALNLDSVRYPLKPASQPTPKFIPTPSEITTRWQSAQIETTTGGEQSTGLPTACNQKIPEDKVPQKSKAQSKHNRINLIQCRKIFKKKKNHSEEHTYMEIDEAKVTTEPAALQVASNTDHQEVDGVSGTLPLEYLNPPPFAPGY</sequence>
<dbReference type="EMBL" id="CM040464">
    <property type="protein sequence ID" value="MCI4383403.1"/>
    <property type="molecule type" value="Genomic_DNA"/>
</dbReference>